<dbReference type="Proteomes" id="UP000516173">
    <property type="component" value="Chromosome"/>
</dbReference>
<accession>A0A7G1KJP4</accession>
<name>A0A7G1KJP4_9NOCA</name>
<sequence>MSRIEIEDLPADTAEVLRRRARYAGLPVLDYVRQELTALTARRVPIDSVVEFLENERPDHPSATLDEGAMALIHTYDLPADAWSVLSRRAAAAGAPLGDYVRQELIKLARRSTLEESMQEFRDILDRDPNLDVDLGAVEDTLRYVRGM</sequence>
<keyword evidence="2" id="KW-1185">Reference proteome</keyword>
<dbReference type="RefSeq" id="WP_187688427.1">
    <property type="nucleotide sequence ID" value="NZ_AP023396.1"/>
</dbReference>
<dbReference type="KEGG" id="nwl:NWFMUON74_30620"/>
<evidence type="ECO:0000313" key="2">
    <source>
        <dbReference type="Proteomes" id="UP000516173"/>
    </source>
</evidence>
<evidence type="ECO:0000313" key="1">
    <source>
        <dbReference type="EMBL" id="BCK55290.1"/>
    </source>
</evidence>
<dbReference type="AlphaFoldDB" id="A0A7G1KJP4"/>
<reference evidence="1 2" key="1">
    <citation type="submission" date="2020-08" db="EMBL/GenBank/DDBJ databases">
        <title>Genome Sequencing of Nocardia wallacei strain FMUON74 and assembly.</title>
        <authorList>
            <person name="Toyokawa M."/>
            <person name="Uesaka K."/>
        </authorList>
    </citation>
    <scope>NUCLEOTIDE SEQUENCE [LARGE SCALE GENOMIC DNA]</scope>
    <source>
        <strain evidence="1 2">FMUON74</strain>
    </source>
</reference>
<dbReference type="EMBL" id="AP023396">
    <property type="protein sequence ID" value="BCK55290.1"/>
    <property type="molecule type" value="Genomic_DNA"/>
</dbReference>
<dbReference type="GeneID" id="80347610"/>
<organism evidence="1 2">
    <name type="scientific">Nocardia wallacei</name>
    <dbReference type="NCBI Taxonomy" id="480035"/>
    <lineage>
        <taxon>Bacteria</taxon>
        <taxon>Bacillati</taxon>
        <taxon>Actinomycetota</taxon>
        <taxon>Actinomycetes</taxon>
        <taxon>Mycobacteriales</taxon>
        <taxon>Nocardiaceae</taxon>
        <taxon>Nocardia</taxon>
    </lineage>
</organism>
<proteinExistence type="predicted"/>
<protein>
    <submittedName>
        <fullName evidence="1">Uncharacterized protein</fullName>
    </submittedName>
</protein>
<gene>
    <name evidence="1" type="ORF">NWFMUON74_30620</name>
</gene>